<dbReference type="SUPFAM" id="SSF57625">
    <property type="entry name" value="Invertebrate chitin-binding proteins"/>
    <property type="match status" value="1"/>
</dbReference>
<dbReference type="Proteomes" id="UP000016931">
    <property type="component" value="Unassembled WGS sequence"/>
</dbReference>
<reference evidence="2 3" key="1">
    <citation type="journal article" date="2012" name="PLoS Pathog.">
        <title>Diverse lifestyles and strategies of plant pathogenesis encoded in the genomes of eighteen Dothideomycetes fungi.</title>
        <authorList>
            <person name="Ohm R.A."/>
            <person name="Feau N."/>
            <person name="Henrissat B."/>
            <person name="Schoch C.L."/>
            <person name="Horwitz B.A."/>
            <person name="Barry K.W."/>
            <person name="Condon B.J."/>
            <person name="Copeland A.C."/>
            <person name="Dhillon B."/>
            <person name="Glaser F."/>
            <person name="Hesse C.N."/>
            <person name="Kosti I."/>
            <person name="LaButti K."/>
            <person name="Lindquist E.A."/>
            <person name="Lucas S."/>
            <person name="Salamov A.A."/>
            <person name="Bradshaw R.E."/>
            <person name="Ciuffetti L."/>
            <person name="Hamelin R.C."/>
            <person name="Kema G.H.J."/>
            <person name="Lawrence C."/>
            <person name="Scott J.A."/>
            <person name="Spatafora J.W."/>
            <person name="Turgeon B.G."/>
            <person name="de Wit P.J.G.M."/>
            <person name="Zhong S."/>
            <person name="Goodwin S.B."/>
            <person name="Grigoriev I.V."/>
        </authorList>
    </citation>
    <scope>NUCLEOTIDE SEQUENCE [LARGE SCALE GENOMIC DNA]</scope>
    <source>
        <strain evidence="2 3">SO2202</strain>
    </source>
</reference>
<dbReference type="Pfam" id="PF01607">
    <property type="entry name" value="CBM_14"/>
    <property type="match status" value="1"/>
</dbReference>
<dbReference type="AlphaFoldDB" id="M3D1R2"/>
<dbReference type="GO" id="GO:0008061">
    <property type="term" value="F:chitin binding"/>
    <property type="evidence" value="ECO:0007669"/>
    <property type="project" value="InterPro"/>
</dbReference>
<dbReference type="STRING" id="692275.M3D1R2"/>
<proteinExistence type="predicted"/>
<keyword evidence="3" id="KW-1185">Reference proteome</keyword>
<dbReference type="InterPro" id="IPR002557">
    <property type="entry name" value="Chitin-bd_dom"/>
</dbReference>
<dbReference type="HOGENOM" id="CLU_2777546_0_0_1"/>
<dbReference type="GO" id="GO:0005576">
    <property type="term" value="C:extracellular region"/>
    <property type="evidence" value="ECO:0007669"/>
    <property type="project" value="InterPro"/>
</dbReference>
<evidence type="ECO:0000259" key="1">
    <source>
        <dbReference type="PROSITE" id="PS50940"/>
    </source>
</evidence>
<name>M3D1R2_SPHMS</name>
<dbReference type="eggNOG" id="ENOG502RGRZ">
    <property type="taxonomic scope" value="Eukaryota"/>
</dbReference>
<dbReference type="EMBL" id="KB456266">
    <property type="protein sequence ID" value="EMF11067.1"/>
    <property type="molecule type" value="Genomic_DNA"/>
</dbReference>
<sequence>MMNTKCLGPKDCLYPDDNNCAGFLHCQPLDGYQTGIAYRMDCPVGLRWNDNAKWCDYPANATCTPHEVY</sequence>
<dbReference type="RefSeq" id="XP_016759188.1">
    <property type="nucleotide sequence ID" value="XM_016902092.1"/>
</dbReference>
<feature type="domain" description="Chitin-binding type-2" evidence="1">
    <location>
        <begin position="3"/>
        <end position="65"/>
    </location>
</feature>
<evidence type="ECO:0000313" key="2">
    <source>
        <dbReference type="EMBL" id="EMF11067.1"/>
    </source>
</evidence>
<dbReference type="OrthoDB" id="6020543at2759"/>
<organism evidence="2 3">
    <name type="scientific">Sphaerulina musiva (strain SO2202)</name>
    <name type="common">Poplar stem canker fungus</name>
    <name type="synonym">Septoria musiva</name>
    <dbReference type="NCBI Taxonomy" id="692275"/>
    <lineage>
        <taxon>Eukaryota</taxon>
        <taxon>Fungi</taxon>
        <taxon>Dikarya</taxon>
        <taxon>Ascomycota</taxon>
        <taxon>Pezizomycotina</taxon>
        <taxon>Dothideomycetes</taxon>
        <taxon>Dothideomycetidae</taxon>
        <taxon>Mycosphaerellales</taxon>
        <taxon>Mycosphaerellaceae</taxon>
        <taxon>Sphaerulina</taxon>
    </lineage>
</organism>
<accession>M3D1R2</accession>
<gene>
    <name evidence="2" type="ORF">SEPMUDRAFT_126675</name>
</gene>
<dbReference type="PROSITE" id="PS50940">
    <property type="entry name" value="CHIT_BIND_II"/>
    <property type="match status" value="1"/>
</dbReference>
<dbReference type="GeneID" id="27899229"/>
<dbReference type="Gene3D" id="2.170.140.10">
    <property type="entry name" value="Chitin binding domain"/>
    <property type="match status" value="1"/>
</dbReference>
<protein>
    <submittedName>
        <fullName evidence="2">Carbohydrate-binding module family 14 protein</fullName>
    </submittedName>
</protein>
<evidence type="ECO:0000313" key="3">
    <source>
        <dbReference type="Proteomes" id="UP000016931"/>
    </source>
</evidence>
<dbReference type="SMART" id="SM00494">
    <property type="entry name" value="ChtBD2"/>
    <property type="match status" value="1"/>
</dbReference>
<dbReference type="InterPro" id="IPR036508">
    <property type="entry name" value="Chitin-bd_dom_sf"/>
</dbReference>